<dbReference type="EMBL" id="LBVW01000008">
    <property type="protein sequence ID" value="KKQ93693.1"/>
    <property type="molecule type" value="Genomic_DNA"/>
</dbReference>
<reference evidence="2 3" key="1">
    <citation type="journal article" date="2015" name="Nature">
        <title>rRNA introns, odd ribosomes, and small enigmatic genomes across a large radiation of phyla.</title>
        <authorList>
            <person name="Brown C.T."/>
            <person name="Hug L.A."/>
            <person name="Thomas B.C."/>
            <person name="Sharon I."/>
            <person name="Castelle C.J."/>
            <person name="Singh A."/>
            <person name="Wilkins M.J."/>
            <person name="Williams K.H."/>
            <person name="Banfield J.F."/>
        </authorList>
    </citation>
    <scope>NUCLEOTIDE SEQUENCE [LARGE SCALE GENOMIC DNA]</scope>
</reference>
<feature type="transmembrane region" description="Helical" evidence="1">
    <location>
        <begin position="357"/>
        <end position="378"/>
    </location>
</feature>
<evidence type="ECO:0000313" key="2">
    <source>
        <dbReference type="EMBL" id="KKQ93693.1"/>
    </source>
</evidence>
<feature type="transmembrane region" description="Helical" evidence="1">
    <location>
        <begin position="267"/>
        <end position="292"/>
    </location>
</feature>
<evidence type="ECO:0000313" key="3">
    <source>
        <dbReference type="Proteomes" id="UP000034932"/>
    </source>
</evidence>
<gene>
    <name evidence="2" type="ORF">UT19_C0008G0018</name>
</gene>
<accession>A0A0G0LP91</accession>
<dbReference type="STRING" id="1618573.UT19_C0008G0018"/>
<feature type="transmembrane region" description="Helical" evidence="1">
    <location>
        <begin position="227"/>
        <end position="247"/>
    </location>
</feature>
<feature type="transmembrane region" description="Helical" evidence="1">
    <location>
        <begin position="170"/>
        <end position="191"/>
    </location>
</feature>
<proteinExistence type="predicted"/>
<evidence type="ECO:0000256" key="1">
    <source>
        <dbReference type="SAM" id="Phobius"/>
    </source>
</evidence>
<feature type="transmembrane region" description="Helical" evidence="1">
    <location>
        <begin position="203"/>
        <end position="221"/>
    </location>
</feature>
<keyword evidence="1" id="KW-0812">Transmembrane</keyword>
<name>A0A0G0LP91_9BACT</name>
<sequence>MFKKLIASIILASYFLVSVIVPVARAQETWYQPSYTEWAERVYDTEHPEEIFGERYTAAQVYWVIYSLMHFVLTALGEEGASCIIAHPRDLETCVPSLRTILTSMGFLSSNERQDNNAWLAMIGERPVSFVSYVKDLGTKLNIIPEAKAQGFGFEAASAVREIWRTVRDLTYFLLVLVIIAMAFAIMFRVRLSPQTVITVQSAIPRVIIALVLITFSYAIAGFVIDLMYVVIGLIAAIISNSGLSGFDWPTMFGALTNDRTVMQLMLFYFLAFLLVSFYALFSGALGFFSLLSGVGQIFWVILLVIVAIVLLFAVFRIFFMLIRTYVIVLLLIISSPLQILLGPLGGGGFGAWLKSMAANLAVFPATGLMFFIAFLFLRAAMPDLFEAWPLIADLIDRAFPFNVSSALGNSTWTPPLLVGTNDMDILWLFASVIVITLIPRTAEIIRGAITGRPFAFGTAVGEAWTGVTGMAGRGLGFAEGRGAMERINIQRDLEMMAAQQRGRIRPGQLGAIQRSAEITRQQEILQRLRRGLGL</sequence>
<comment type="caution">
    <text evidence="2">The sequence shown here is derived from an EMBL/GenBank/DDBJ whole genome shotgun (WGS) entry which is preliminary data.</text>
</comment>
<protein>
    <submittedName>
        <fullName evidence="2">Uncharacterized protein</fullName>
    </submittedName>
</protein>
<feature type="transmembrane region" description="Helical" evidence="1">
    <location>
        <begin position="326"/>
        <end position="345"/>
    </location>
</feature>
<keyword evidence="1" id="KW-1133">Transmembrane helix</keyword>
<dbReference type="Proteomes" id="UP000034932">
    <property type="component" value="Unassembled WGS sequence"/>
</dbReference>
<dbReference type="AlphaFoldDB" id="A0A0G0LP91"/>
<organism evidence="2 3">
    <name type="scientific">Candidatus Woesebacteria bacterium GW2011_GWB1_39_10b</name>
    <dbReference type="NCBI Taxonomy" id="1618573"/>
    <lineage>
        <taxon>Bacteria</taxon>
        <taxon>Candidatus Woeseibacteriota</taxon>
    </lineage>
</organism>
<keyword evidence="1" id="KW-0472">Membrane</keyword>
<feature type="transmembrane region" description="Helical" evidence="1">
    <location>
        <begin position="298"/>
        <end position="319"/>
    </location>
</feature>